<feature type="transmembrane region" description="Helical" evidence="1">
    <location>
        <begin position="77"/>
        <end position="98"/>
    </location>
</feature>
<comment type="caution">
    <text evidence="2">The sequence shown here is derived from an EMBL/GenBank/DDBJ whole genome shotgun (WGS) entry which is preliminary data.</text>
</comment>
<keyword evidence="3" id="KW-1185">Reference proteome</keyword>
<name>A0ABQ7U532_SOLTU</name>
<evidence type="ECO:0000313" key="3">
    <source>
        <dbReference type="Proteomes" id="UP000826656"/>
    </source>
</evidence>
<keyword evidence="1" id="KW-0812">Transmembrane</keyword>
<dbReference type="Proteomes" id="UP000826656">
    <property type="component" value="Unassembled WGS sequence"/>
</dbReference>
<gene>
    <name evidence="2" type="ORF">KY290_035073</name>
</gene>
<sequence length="252" mass="28407">MCYQLALIGIVFRIESNPSAKSYKHGLWIIDVCPVNNSSMESVMAGQFCNGKITHCSFQFDYGLNAYWRRSRRGYHASAEGVMGILVYVTWTQLWYLAYRLDRIGLVLSAVQICSVKNVQDNSLLIRLQKGLLLFRSIYLVQAGAPFLLHMKPLLSCSPIMVNARICNFACLPMHGTLMLLHQTGIYLDEIWFPTFDICSTHWEDAHDILKSILEHYIMSVPRVGPLLKCCLCDGGLAETGGIICFNNQATT</sequence>
<keyword evidence="1" id="KW-1133">Transmembrane helix</keyword>
<proteinExistence type="predicted"/>
<protein>
    <submittedName>
        <fullName evidence="2">Uncharacterized protein</fullName>
    </submittedName>
</protein>
<organism evidence="2 3">
    <name type="scientific">Solanum tuberosum</name>
    <name type="common">Potato</name>
    <dbReference type="NCBI Taxonomy" id="4113"/>
    <lineage>
        <taxon>Eukaryota</taxon>
        <taxon>Viridiplantae</taxon>
        <taxon>Streptophyta</taxon>
        <taxon>Embryophyta</taxon>
        <taxon>Tracheophyta</taxon>
        <taxon>Spermatophyta</taxon>
        <taxon>Magnoliopsida</taxon>
        <taxon>eudicotyledons</taxon>
        <taxon>Gunneridae</taxon>
        <taxon>Pentapetalae</taxon>
        <taxon>asterids</taxon>
        <taxon>lamiids</taxon>
        <taxon>Solanales</taxon>
        <taxon>Solanaceae</taxon>
        <taxon>Solanoideae</taxon>
        <taxon>Solaneae</taxon>
        <taxon>Solanum</taxon>
    </lineage>
</organism>
<reference evidence="2 3" key="1">
    <citation type="journal article" date="2021" name="bioRxiv">
        <title>Chromosome-scale and haplotype-resolved genome assembly of a tetraploid potato cultivar.</title>
        <authorList>
            <person name="Sun H."/>
            <person name="Jiao W.-B."/>
            <person name="Krause K."/>
            <person name="Campoy J.A."/>
            <person name="Goel M."/>
            <person name="Folz-Donahue K."/>
            <person name="Kukat C."/>
            <person name="Huettel B."/>
            <person name="Schneeberger K."/>
        </authorList>
    </citation>
    <scope>NUCLEOTIDE SEQUENCE [LARGE SCALE GENOMIC DNA]</scope>
    <source>
        <strain evidence="2">SolTubOtavaFocal</strain>
        <tissue evidence="2">Leaves</tissue>
    </source>
</reference>
<evidence type="ECO:0000256" key="1">
    <source>
        <dbReference type="SAM" id="Phobius"/>
    </source>
</evidence>
<dbReference type="EMBL" id="JAIVGD010000026">
    <property type="protein sequence ID" value="KAH0742030.1"/>
    <property type="molecule type" value="Genomic_DNA"/>
</dbReference>
<accession>A0ABQ7U532</accession>
<evidence type="ECO:0000313" key="2">
    <source>
        <dbReference type="EMBL" id="KAH0742030.1"/>
    </source>
</evidence>
<keyword evidence="1" id="KW-0472">Membrane</keyword>